<sequence>MKGSGKTILVTGGAGYIATHCIVKLLDQDYDIVALDNFSNSVRGPPGELPPSLSRIQEMTGKTITFYEVDLCDKSSLRNAMGKHLFDCIIHFGAFKSVSNSFVQYLKYYSNNVVGTCNLLEIMNEMKIEKFVYSSSCTVYGVPQFLPLTENHPLGTPTSPYGFTKLVTEEMMRGLSIFNKDLGFILLRYFNPVGAHPSGIIGEDPLGVPGNLMPFIAQVAVGRREKLQIFGQDWPTPDGTCIRDYIHVMDLAEGHVNAVNKVLESGFSGLKAYNLARGNGESVLDIVRAFEKASGKRIPYEIAKRRPGDVAQLFSACDLAKEELDWEAKLTLDDMCRDMWTWQSQNPKGYLTLKKD</sequence>
<dbReference type="CDD" id="cd05247">
    <property type="entry name" value="UDP_G4E_1_SDR_e"/>
    <property type="match status" value="1"/>
</dbReference>
<comment type="similarity">
    <text evidence="9">Belongs to the NAD(P)-dependent epimerase/dehydratase family.</text>
</comment>
<dbReference type="OrthoDB" id="9402762at2759"/>
<dbReference type="EC" id="5.1.3.2" evidence="9"/>
<dbReference type="UniPathway" id="UPA00214"/>
<evidence type="ECO:0000256" key="4">
    <source>
        <dbReference type="ARBA" id="ARBA00002760"/>
    </source>
</evidence>
<comment type="catalytic activity">
    <reaction evidence="2 9">
        <text>UDP-alpha-D-glucose = UDP-alpha-D-galactose</text>
        <dbReference type="Rhea" id="RHEA:22168"/>
        <dbReference type="ChEBI" id="CHEBI:58885"/>
        <dbReference type="ChEBI" id="CHEBI:66914"/>
        <dbReference type="EC" id="5.1.3.2"/>
    </reaction>
</comment>
<keyword evidence="8 9" id="KW-0413">Isomerase</keyword>
<dbReference type="Gene3D" id="3.40.50.720">
    <property type="entry name" value="NAD(P)-binding Rossmann-like Domain"/>
    <property type="match status" value="1"/>
</dbReference>
<dbReference type="AlphaFoldDB" id="A0A553P4S2"/>
<comment type="catalytic activity">
    <reaction evidence="1">
        <text>UDP-N-acetyl-alpha-D-glucosamine = UDP-N-acetyl-alpha-D-galactosamine</text>
        <dbReference type="Rhea" id="RHEA:20517"/>
        <dbReference type="ChEBI" id="CHEBI:57705"/>
        <dbReference type="ChEBI" id="CHEBI:67138"/>
        <dbReference type="EC" id="5.1.3.7"/>
    </reaction>
</comment>
<name>A0A553P4S2_TIGCA</name>
<dbReference type="GO" id="GO:0033499">
    <property type="term" value="P:galactose catabolic process via UDP-galactose, Leloir pathway"/>
    <property type="evidence" value="ECO:0007669"/>
    <property type="project" value="TreeGrafter"/>
</dbReference>
<comment type="function">
    <text evidence="4">Catalyzes two distinct but analogous reactions: the reversible epimerization of UDP-glucose to UDP-galactose and the reversible epimerization of UDP-N-acetylglucosamine to UDP-N-acetylgalactosamine. The reaction with UDP-Gal plays a critical role in the Leloir pathway of galactose catabolism in which galactose is converted to the glycolytic intermediate glucose 6-phosphate. It contributes to the catabolism of dietary galactose and enables the endogenous biosynthesis of both UDP-Gal and UDP-GalNAc when exogenous sources are limited. Both UDP-sugar interconversions are important in the synthesis of glycoproteins and glycolipids.</text>
</comment>
<dbReference type="Proteomes" id="UP000318571">
    <property type="component" value="Chromosome 7"/>
</dbReference>
<dbReference type="SUPFAM" id="SSF51735">
    <property type="entry name" value="NAD(P)-binding Rossmann-fold domains"/>
    <property type="match status" value="1"/>
</dbReference>
<dbReference type="InterPro" id="IPR005886">
    <property type="entry name" value="UDP_G4E"/>
</dbReference>
<dbReference type="InterPro" id="IPR016040">
    <property type="entry name" value="NAD(P)-bd_dom"/>
</dbReference>
<dbReference type="GO" id="GO:0003974">
    <property type="term" value="F:UDP-N-acetylglucosamine 4-epimerase activity"/>
    <property type="evidence" value="ECO:0007669"/>
    <property type="project" value="UniProtKB-EC"/>
</dbReference>
<dbReference type="OMA" id="CVILRYF"/>
<keyword evidence="7" id="KW-0299">Galactose metabolism</keyword>
<evidence type="ECO:0000256" key="2">
    <source>
        <dbReference type="ARBA" id="ARBA00000083"/>
    </source>
</evidence>
<dbReference type="STRING" id="6832.A0A553P4S2"/>
<evidence type="ECO:0000256" key="5">
    <source>
        <dbReference type="ARBA" id="ARBA00004947"/>
    </source>
</evidence>
<evidence type="ECO:0000256" key="7">
    <source>
        <dbReference type="ARBA" id="ARBA00023144"/>
    </source>
</evidence>
<comment type="subunit">
    <text evidence="9">Homodimer.</text>
</comment>
<comment type="caution">
    <text evidence="11">The sequence shown here is derived from an EMBL/GenBank/DDBJ whole genome shotgun (WGS) entry which is preliminary data.</text>
</comment>
<feature type="domain" description="NAD(P)-binding" evidence="10">
    <location>
        <begin position="9"/>
        <end position="339"/>
    </location>
</feature>
<keyword evidence="9" id="KW-0119">Carbohydrate metabolism</keyword>
<dbReference type="Gene3D" id="3.90.25.10">
    <property type="entry name" value="UDP-galactose 4-epimerase, domain 1"/>
    <property type="match status" value="1"/>
</dbReference>
<evidence type="ECO:0000313" key="11">
    <source>
        <dbReference type="EMBL" id="TRY72689.1"/>
    </source>
</evidence>
<dbReference type="Pfam" id="PF16363">
    <property type="entry name" value="GDP_Man_Dehyd"/>
    <property type="match status" value="1"/>
</dbReference>
<keyword evidence="6 9" id="KW-0520">NAD</keyword>
<reference evidence="11 12" key="1">
    <citation type="journal article" date="2018" name="Nat. Ecol. Evol.">
        <title>Genomic signatures of mitonuclear coevolution across populations of Tigriopus californicus.</title>
        <authorList>
            <person name="Barreto F.S."/>
            <person name="Watson E.T."/>
            <person name="Lima T.G."/>
            <person name="Willett C.S."/>
            <person name="Edmands S."/>
            <person name="Li W."/>
            <person name="Burton R.S."/>
        </authorList>
    </citation>
    <scope>NUCLEOTIDE SEQUENCE [LARGE SCALE GENOMIC DNA]</scope>
    <source>
        <strain evidence="11 12">San Diego</strain>
    </source>
</reference>
<comment type="pathway">
    <text evidence="5 9">Carbohydrate metabolism; galactose metabolism.</text>
</comment>
<dbReference type="GO" id="GO:0003978">
    <property type="term" value="F:UDP-glucose 4-epimerase activity"/>
    <property type="evidence" value="ECO:0007669"/>
    <property type="project" value="UniProtKB-UniRule"/>
</dbReference>
<evidence type="ECO:0000256" key="8">
    <source>
        <dbReference type="ARBA" id="ARBA00023235"/>
    </source>
</evidence>
<proteinExistence type="inferred from homology"/>
<evidence type="ECO:0000313" key="12">
    <source>
        <dbReference type="Proteomes" id="UP000318571"/>
    </source>
</evidence>
<protein>
    <recommendedName>
        <fullName evidence="9">UDP-glucose 4-epimerase</fullName>
        <ecNumber evidence="9">5.1.3.2</ecNumber>
    </recommendedName>
</protein>
<evidence type="ECO:0000256" key="6">
    <source>
        <dbReference type="ARBA" id="ARBA00023027"/>
    </source>
</evidence>
<dbReference type="InterPro" id="IPR036291">
    <property type="entry name" value="NAD(P)-bd_dom_sf"/>
</dbReference>
<organism evidence="11 12">
    <name type="scientific">Tigriopus californicus</name>
    <name type="common">Marine copepod</name>
    <dbReference type="NCBI Taxonomy" id="6832"/>
    <lineage>
        <taxon>Eukaryota</taxon>
        <taxon>Metazoa</taxon>
        <taxon>Ecdysozoa</taxon>
        <taxon>Arthropoda</taxon>
        <taxon>Crustacea</taxon>
        <taxon>Multicrustacea</taxon>
        <taxon>Hexanauplia</taxon>
        <taxon>Copepoda</taxon>
        <taxon>Harpacticoida</taxon>
        <taxon>Harpacticidae</taxon>
        <taxon>Tigriopus</taxon>
    </lineage>
</organism>
<evidence type="ECO:0000259" key="10">
    <source>
        <dbReference type="Pfam" id="PF16363"/>
    </source>
</evidence>
<accession>A0A553P4S2</accession>
<evidence type="ECO:0000256" key="9">
    <source>
        <dbReference type="RuleBase" id="RU366046"/>
    </source>
</evidence>
<dbReference type="EMBL" id="VCGU01000008">
    <property type="protein sequence ID" value="TRY72689.1"/>
    <property type="molecule type" value="Genomic_DNA"/>
</dbReference>
<dbReference type="PANTHER" id="PTHR43725">
    <property type="entry name" value="UDP-GLUCOSE 4-EPIMERASE"/>
    <property type="match status" value="1"/>
</dbReference>
<dbReference type="NCBIfam" id="TIGR01179">
    <property type="entry name" value="galE"/>
    <property type="match status" value="1"/>
</dbReference>
<gene>
    <name evidence="11" type="ORF">TCAL_05390</name>
</gene>
<evidence type="ECO:0000256" key="1">
    <source>
        <dbReference type="ARBA" id="ARBA00000014"/>
    </source>
</evidence>
<keyword evidence="12" id="KW-1185">Reference proteome</keyword>
<comment type="cofactor">
    <cofactor evidence="3 9">
        <name>NAD(+)</name>
        <dbReference type="ChEBI" id="CHEBI:57540"/>
    </cofactor>
</comment>
<evidence type="ECO:0000256" key="3">
    <source>
        <dbReference type="ARBA" id="ARBA00001911"/>
    </source>
</evidence>
<dbReference type="GO" id="GO:0005829">
    <property type="term" value="C:cytosol"/>
    <property type="evidence" value="ECO:0007669"/>
    <property type="project" value="TreeGrafter"/>
</dbReference>
<dbReference type="PANTHER" id="PTHR43725:SF47">
    <property type="entry name" value="UDP-GLUCOSE 4-EPIMERASE"/>
    <property type="match status" value="1"/>
</dbReference>